<keyword evidence="5" id="KW-1185">Reference proteome</keyword>
<feature type="region of interest" description="Disordered" evidence="2">
    <location>
        <begin position="1"/>
        <end position="72"/>
    </location>
</feature>
<proteinExistence type="predicted"/>
<feature type="compositionally biased region" description="Basic and acidic residues" evidence="2">
    <location>
        <begin position="33"/>
        <end position="55"/>
    </location>
</feature>
<dbReference type="Pfam" id="PF00076">
    <property type="entry name" value="RRM_1"/>
    <property type="match status" value="1"/>
</dbReference>
<dbReference type="Proteomes" id="UP000094385">
    <property type="component" value="Unassembled WGS sequence"/>
</dbReference>
<feature type="compositionally biased region" description="Basic and acidic residues" evidence="2">
    <location>
        <begin position="364"/>
        <end position="374"/>
    </location>
</feature>
<evidence type="ECO:0000313" key="5">
    <source>
        <dbReference type="Proteomes" id="UP000094385"/>
    </source>
</evidence>
<dbReference type="Gene3D" id="3.30.70.330">
    <property type="match status" value="1"/>
</dbReference>
<feature type="region of interest" description="Disordered" evidence="2">
    <location>
        <begin position="148"/>
        <end position="416"/>
    </location>
</feature>
<dbReference type="InterPro" id="IPR012677">
    <property type="entry name" value="Nucleotide-bd_a/b_plait_sf"/>
</dbReference>
<dbReference type="CDD" id="cd00590">
    <property type="entry name" value="RRM_SF"/>
    <property type="match status" value="1"/>
</dbReference>
<dbReference type="PANTHER" id="PTHR15241">
    <property type="entry name" value="TRANSFORMER-2-RELATED"/>
    <property type="match status" value="1"/>
</dbReference>
<feature type="compositionally biased region" description="Basic and acidic residues" evidence="2">
    <location>
        <begin position="209"/>
        <end position="236"/>
    </location>
</feature>
<dbReference type="SUPFAM" id="SSF54928">
    <property type="entry name" value="RNA-binding domain, RBD"/>
    <property type="match status" value="1"/>
</dbReference>
<dbReference type="InterPro" id="IPR000504">
    <property type="entry name" value="RRM_dom"/>
</dbReference>
<evidence type="ECO:0000259" key="3">
    <source>
        <dbReference type="PROSITE" id="PS50102"/>
    </source>
</evidence>
<protein>
    <recommendedName>
        <fullName evidence="3">RRM domain-containing protein</fullName>
    </recommendedName>
</protein>
<dbReference type="SMART" id="SM00360">
    <property type="entry name" value="RRM"/>
    <property type="match status" value="1"/>
</dbReference>
<dbReference type="PANTHER" id="PTHR15241:SF304">
    <property type="entry name" value="RRM DOMAIN-CONTAINING PROTEIN"/>
    <property type="match status" value="1"/>
</dbReference>
<organism evidence="4 5">
    <name type="scientific">Lipomyces starkeyi NRRL Y-11557</name>
    <dbReference type="NCBI Taxonomy" id="675824"/>
    <lineage>
        <taxon>Eukaryota</taxon>
        <taxon>Fungi</taxon>
        <taxon>Dikarya</taxon>
        <taxon>Ascomycota</taxon>
        <taxon>Saccharomycotina</taxon>
        <taxon>Lipomycetes</taxon>
        <taxon>Lipomycetales</taxon>
        <taxon>Lipomycetaceae</taxon>
        <taxon>Lipomyces</taxon>
    </lineage>
</organism>
<name>A0A1E3Q1R9_LIPST</name>
<dbReference type="InterPro" id="IPR035979">
    <property type="entry name" value="RBD_domain_sf"/>
</dbReference>
<feature type="compositionally biased region" description="Polar residues" evidence="2">
    <location>
        <begin position="11"/>
        <end position="20"/>
    </location>
</feature>
<evidence type="ECO:0000256" key="2">
    <source>
        <dbReference type="SAM" id="MobiDB-lite"/>
    </source>
</evidence>
<dbReference type="AlphaFoldDB" id="A0A1E3Q1R9"/>
<feature type="compositionally biased region" description="Gly residues" evidence="2">
    <location>
        <begin position="1"/>
        <end position="10"/>
    </location>
</feature>
<dbReference type="STRING" id="675824.A0A1E3Q1R9"/>
<feature type="compositionally biased region" description="Basic and acidic residues" evidence="2">
    <location>
        <begin position="183"/>
        <end position="201"/>
    </location>
</feature>
<feature type="compositionally biased region" description="Basic and acidic residues" evidence="2">
    <location>
        <begin position="246"/>
        <end position="310"/>
    </location>
</feature>
<accession>A0A1E3Q1R9</accession>
<dbReference type="OrthoDB" id="6159137at2759"/>
<dbReference type="GO" id="GO:0003723">
    <property type="term" value="F:RNA binding"/>
    <property type="evidence" value="ECO:0007669"/>
    <property type="project" value="UniProtKB-UniRule"/>
</dbReference>
<feature type="domain" description="RRM" evidence="3">
    <location>
        <begin position="72"/>
        <end position="150"/>
    </location>
</feature>
<keyword evidence="1" id="KW-0694">RNA-binding</keyword>
<dbReference type="EMBL" id="KV454297">
    <property type="protein sequence ID" value="ODQ71645.1"/>
    <property type="molecule type" value="Genomic_DNA"/>
</dbReference>
<reference evidence="4 5" key="1">
    <citation type="journal article" date="2016" name="Proc. Natl. Acad. Sci. U.S.A.">
        <title>Comparative genomics of biotechnologically important yeasts.</title>
        <authorList>
            <person name="Riley R."/>
            <person name="Haridas S."/>
            <person name="Wolfe K.H."/>
            <person name="Lopes M.R."/>
            <person name="Hittinger C.T."/>
            <person name="Goeker M."/>
            <person name="Salamov A.A."/>
            <person name="Wisecaver J.H."/>
            <person name="Long T.M."/>
            <person name="Calvey C.H."/>
            <person name="Aerts A.L."/>
            <person name="Barry K.W."/>
            <person name="Choi C."/>
            <person name="Clum A."/>
            <person name="Coughlan A.Y."/>
            <person name="Deshpande S."/>
            <person name="Douglass A.P."/>
            <person name="Hanson S.J."/>
            <person name="Klenk H.-P."/>
            <person name="LaButti K.M."/>
            <person name="Lapidus A."/>
            <person name="Lindquist E.A."/>
            <person name="Lipzen A.M."/>
            <person name="Meier-Kolthoff J.P."/>
            <person name="Ohm R.A."/>
            <person name="Otillar R.P."/>
            <person name="Pangilinan J.L."/>
            <person name="Peng Y."/>
            <person name="Rokas A."/>
            <person name="Rosa C.A."/>
            <person name="Scheuner C."/>
            <person name="Sibirny A.A."/>
            <person name="Slot J.C."/>
            <person name="Stielow J.B."/>
            <person name="Sun H."/>
            <person name="Kurtzman C.P."/>
            <person name="Blackwell M."/>
            <person name="Grigoriev I.V."/>
            <person name="Jeffries T.W."/>
        </authorList>
    </citation>
    <scope>NUCLEOTIDE SEQUENCE [LARGE SCALE GENOMIC DNA]</scope>
    <source>
        <strain evidence="4 5">NRRL Y-11557</strain>
    </source>
</reference>
<evidence type="ECO:0000256" key="1">
    <source>
        <dbReference type="PROSITE-ProRule" id="PRU00176"/>
    </source>
</evidence>
<gene>
    <name evidence="4" type="ORF">LIPSTDRAFT_4871</name>
</gene>
<evidence type="ECO:0000313" key="4">
    <source>
        <dbReference type="EMBL" id="ODQ71645.1"/>
    </source>
</evidence>
<dbReference type="PROSITE" id="PS50102">
    <property type="entry name" value="RRM"/>
    <property type="match status" value="1"/>
</dbReference>
<feature type="compositionally biased region" description="Low complexity" evidence="2">
    <location>
        <begin position="378"/>
        <end position="389"/>
    </location>
</feature>
<sequence length="416" mass="47206">MSEGWNGGTGIDSSFSGDQSYESRRSASPVRVDSARVEDTNGRPYSHERSDDHPPTHPSGEGQSEQDGERSLSLFVSGLDVKVTDGQFHSLFSPYGAIESCSIMRDPHSQESRGFGFVAFSDVEVATAAKNALQGTVIEDKALQIEFARRNRPRTPTPGKYFGPSQHGRRDGFYPYRGGRGGYYDERRLAGGRPRSDDRGGRPNQYGRAEYRDRASRPDEGYRERLSHRPYAERGGYHGRPGGYGDRGEYDRKQYPDTDYRERAPYPERREYPERPGFSDRGGYDRRPDYVERRPPYDYPDRGYPDRVQADRAPYPERGTYPDRPYSEYDRQPVGSRGGFNDRGSYGRSDRGDYRGSYPPRDGGAYRERYEERPPPAAGSAIPSGPSRGYGDYVPGSRAPPPPVRSYSSEYRYERR</sequence>